<evidence type="ECO:0000256" key="2">
    <source>
        <dbReference type="ARBA" id="ARBA00004687"/>
    </source>
</evidence>
<feature type="transmembrane region" description="Helical" evidence="10">
    <location>
        <begin position="21"/>
        <end position="44"/>
    </location>
</feature>
<evidence type="ECO:0000256" key="5">
    <source>
        <dbReference type="ARBA" id="ARBA00022692"/>
    </source>
</evidence>
<evidence type="ECO:0000256" key="1">
    <source>
        <dbReference type="ARBA" id="ARBA00004477"/>
    </source>
</evidence>
<dbReference type="EMBL" id="JAVRBK010000003">
    <property type="protein sequence ID" value="KAK5645635.1"/>
    <property type="molecule type" value="Genomic_DNA"/>
</dbReference>
<proteinExistence type="inferred from homology"/>
<feature type="transmembrane region" description="Helical" evidence="10">
    <location>
        <begin position="347"/>
        <end position="368"/>
    </location>
</feature>
<sequence>MTKKEKEEESLFDITEKDPEAIYRLYSVISFIVILVVVGLPVWWMTTRVYRAQLPLSEIYEFELKNRTDRAYGLPLSIEYDILITIVNPTPQSLNVDLDGELIDINLQPFLNLLGDVIDFTVKTQWLYLTELGVTPKKVDEYYTLAQEQLPHVITPLEKKLWSHISQKPSINLVLYIAPCKTPLYILDENSTKLSTNSFLSPRWGGISILNPSLESCESGILEPQLSWIISTFTKHLQHLLKLNGNTKSDIEEFAFVRAMEMIDSTRRTLKSLAQLLLEINSIVISDDVADKIKLAVLKANEAEEFLRADNLKLGLDAAKIAFVNSEAAFSDTSLLALLYFPDDQKYAVYIPLFLPIMIPVVLSIMSLKRWYSSIVKEKVD</sequence>
<dbReference type="AlphaFoldDB" id="A0AAN7ZGJ3"/>
<organism evidence="11 12">
    <name type="scientific">Pyrocoelia pectoralis</name>
    <dbReference type="NCBI Taxonomy" id="417401"/>
    <lineage>
        <taxon>Eukaryota</taxon>
        <taxon>Metazoa</taxon>
        <taxon>Ecdysozoa</taxon>
        <taxon>Arthropoda</taxon>
        <taxon>Hexapoda</taxon>
        <taxon>Insecta</taxon>
        <taxon>Pterygota</taxon>
        <taxon>Neoptera</taxon>
        <taxon>Endopterygota</taxon>
        <taxon>Coleoptera</taxon>
        <taxon>Polyphaga</taxon>
        <taxon>Elateriformia</taxon>
        <taxon>Elateroidea</taxon>
        <taxon>Lampyridae</taxon>
        <taxon>Lampyrinae</taxon>
        <taxon>Pyrocoelia</taxon>
    </lineage>
</organism>
<gene>
    <name evidence="11" type="ORF">RI129_004099</name>
</gene>
<comment type="caution">
    <text evidence="11">The sequence shown here is derived from an EMBL/GenBank/DDBJ whole genome shotgun (WGS) entry which is preliminary data.</text>
</comment>
<comment type="pathway">
    <text evidence="2">Glycolipid biosynthesis; glycosylphosphatidylinositol-anchor biosynthesis.</text>
</comment>
<dbReference type="GO" id="GO:0042765">
    <property type="term" value="C:GPI-anchor transamidase complex"/>
    <property type="evidence" value="ECO:0007669"/>
    <property type="project" value="InterPro"/>
</dbReference>
<reference evidence="11 12" key="1">
    <citation type="journal article" date="2024" name="Insects">
        <title>An Improved Chromosome-Level Genome Assembly of the Firefly Pyrocoelia pectoralis.</title>
        <authorList>
            <person name="Fu X."/>
            <person name="Meyer-Rochow V.B."/>
            <person name="Ballantyne L."/>
            <person name="Zhu X."/>
        </authorList>
    </citation>
    <scope>NUCLEOTIDE SEQUENCE [LARGE SCALE GENOMIC DNA]</scope>
    <source>
        <strain evidence="11">XCY_ONT2</strain>
    </source>
</reference>
<keyword evidence="4" id="KW-0337">GPI-anchor biosynthesis</keyword>
<evidence type="ECO:0000256" key="6">
    <source>
        <dbReference type="ARBA" id="ARBA00022824"/>
    </source>
</evidence>
<comment type="similarity">
    <text evidence="3">Belongs to the PIGS family.</text>
</comment>
<keyword evidence="12" id="KW-1185">Reference proteome</keyword>
<evidence type="ECO:0000256" key="3">
    <source>
        <dbReference type="ARBA" id="ARBA00005316"/>
    </source>
</evidence>
<evidence type="ECO:0000256" key="7">
    <source>
        <dbReference type="ARBA" id="ARBA00022989"/>
    </source>
</evidence>
<keyword evidence="8 10" id="KW-0472">Membrane</keyword>
<evidence type="ECO:0000256" key="10">
    <source>
        <dbReference type="SAM" id="Phobius"/>
    </source>
</evidence>
<dbReference type="InterPro" id="IPR019540">
    <property type="entry name" value="PtdIno-glycan_biosynth_class_S"/>
</dbReference>
<accession>A0AAN7ZGJ3</accession>
<evidence type="ECO:0000313" key="12">
    <source>
        <dbReference type="Proteomes" id="UP001329430"/>
    </source>
</evidence>
<evidence type="ECO:0000313" key="11">
    <source>
        <dbReference type="EMBL" id="KAK5645635.1"/>
    </source>
</evidence>
<keyword evidence="9" id="KW-0325">Glycoprotein</keyword>
<dbReference type="GO" id="GO:0016255">
    <property type="term" value="P:attachment of GPI anchor to protein"/>
    <property type="evidence" value="ECO:0007669"/>
    <property type="project" value="InterPro"/>
</dbReference>
<keyword evidence="5 10" id="KW-0812">Transmembrane</keyword>
<keyword evidence="7 10" id="KW-1133">Transmembrane helix</keyword>
<dbReference type="GO" id="GO:0006506">
    <property type="term" value="P:GPI anchor biosynthetic process"/>
    <property type="evidence" value="ECO:0007669"/>
    <property type="project" value="UniProtKB-KW"/>
</dbReference>
<dbReference type="Pfam" id="PF10510">
    <property type="entry name" value="PIG-S"/>
    <property type="match status" value="2"/>
</dbReference>
<evidence type="ECO:0000256" key="9">
    <source>
        <dbReference type="ARBA" id="ARBA00023180"/>
    </source>
</evidence>
<evidence type="ECO:0000256" key="4">
    <source>
        <dbReference type="ARBA" id="ARBA00022502"/>
    </source>
</evidence>
<evidence type="ECO:0008006" key="13">
    <source>
        <dbReference type="Google" id="ProtNLM"/>
    </source>
</evidence>
<dbReference type="PANTHER" id="PTHR21072:SF13">
    <property type="entry name" value="GPI TRANSAMIDASE COMPONENT PIG-S"/>
    <property type="match status" value="1"/>
</dbReference>
<dbReference type="PANTHER" id="PTHR21072">
    <property type="entry name" value="GPI TRANSAMIDASE COMPONENT PIG-S"/>
    <property type="match status" value="1"/>
</dbReference>
<evidence type="ECO:0000256" key="8">
    <source>
        <dbReference type="ARBA" id="ARBA00023136"/>
    </source>
</evidence>
<keyword evidence="6" id="KW-0256">Endoplasmic reticulum</keyword>
<name>A0AAN7ZGJ3_9COLE</name>
<comment type="subcellular location">
    <subcellularLocation>
        <location evidence="1">Endoplasmic reticulum membrane</location>
        <topology evidence="1">Multi-pass membrane protein</topology>
    </subcellularLocation>
</comment>
<dbReference type="Proteomes" id="UP001329430">
    <property type="component" value="Chromosome 3"/>
</dbReference>
<protein>
    <recommendedName>
        <fullName evidence="13">GPI transamidase component PIG-S</fullName>
    </recommendedName>
</protein>